<dbReference type="PANTHER" id="PTHR23287:SF16">
    <property type="entry name" value="TECTONIN BETA-PROPELLER REPEAT-CONTAINING PROTEIN 2"/>
    <property type="match status" value="1"/>
</dbReference>
<dbReference type="Proteomes" id="UP000037510">
    <property type="component" value="Unassembled WGS sequence"/>
</dbReference>
<accession>A0A0L7LLC6</accession>
<reference evidence="2 3" key="1">
    <citation type="journal article" date="2015" name="Genome Biol. Evol.">
        <title>The genome of winter moth (Operophtera brumata) provides a genomic perspective on sexual dimorphism and phenology.</title>
        <authorList>
            <person name="Derks M.F."/>
            <person name="Smit S."/>
            <person name="Salis L."/>
            <person name="Schijlen E."/>
            <person name="Bossers A."/>
            <person name="Mateman C."/>
            <person name="Pijl A.S."/>
            <person name="de Ridder D."/>
            <person name="Groenen M.A."/>
            <person name="Visser M.E."/>
            <person name="Megens H.J."/>
        </authorList>
    </citation>
    <scope>NUCLEOTIDE SEQUENCE [LARGE SCALE GENOMIC DNA]</scope>
    <source>
        <strain evidence="2">WM2013NL</strain>
        <tissue evidence="2">Head and thorax</tissue>
    </source>
</reference>
<organism evidence="2 3">
    <name type="scientific">Operophtera brumata</name>
    <name type="common">Winter moth</name>
    <name type="synonym">Phalaena brumata</name>
    <dbReference type="NCBI Taxonomy" id="104452"/>
    <lineage>
        <taxon>Eukaryota</taxon>
        <taxon>Metazoa</taxon>
        <taxon>Ecdysozoa</taxon>
        <taxon>Arthropoda</taxon>
        <taxon>Hexapoda</taxon>
        <taxon>Insecta</taxon>
        <taxon>Pterygota</taxon>
        <taxon>Neoptera</taxon>
        <taxon>Endopterygota</taxon>
        <taxon>Lepidoptera</taxon>
        <taxon>Glossata</taxon>
        <taxon>Ditrysia</taxon>
        <taxon>Geometroidea</taxon>
        <taxon>Geometridae</taxon>
        <taxon>Larentiinae</taxon>
        <taxon>Operophtera</taxon>
    </lineage>
</organism>
<protein>
    <submittedName>
        <fullName evidence="2">Uncharacterized protein</fullName>
    </submittedName>
</protein>
<feature type="non-terminal residue" evidence="2">
    <location>
        <position position="1"/>
    </location>
</feature>
<evidence type="ECO:0000256" key="1">
    <source>
        <dbReference type="SAM" id="MobiDB-lite"/>
    </source>
</evidence>
<evidence type="ECO:0000313" key="3">
    <source>
        <dbReference type="Proteomes" id="UP000037510"/>
    </source>
</evidence>
<evidence type="ECO:0000313" key="2">
    <source>
        <dbReference type="EMBL" id="KOB76363.1"/>
    </source>
</evidence>
<sequence length="509" mass="57295">ASNSPITYVKIVSTVDYMVGAGNAAGQHLCKSIEIVNEQHEIVQMSYYQNTLLVSSVYRSIMCERRDGRWRVNQLGKRERKTLCAVGAVWQYSYASGGAPRAYCARPGLRLWRADAAGEVLQTLLFKVHSYSYASSGAPRAYCARPGLRLWRADAAGEVLQTLLFKLLNPPAARHSPAAAEYNLGPLHVFREHFLCAHDERVLVVLDPRVQQCVAVLEQPISMFTKNELLETAVSGEECFELPPIKHLPMDISEDVLESIINEFKDVSRDAEEIRRAKSEELQKKLNLYNSYMHRRNDEELIHSSRRSRRREGGSGGSTPRKATPVRKDGIEEKERILAKMLNLESLGIAPPTPNPADVTGASDVTYKHIDSSDLTYKHLDSADLAYKHLDSSDVTYKYIDNSDLTYKHLDSSDLSYKRGVQHDYTTNINGTHFDQTKTNSDLNNLKLKVSGSNLTDKAITPPNSGDIVPKVMELPNNWNLELKLDMKNGFKDRLVSPDDQLDSEWEII</sequence>
<gene>
    <name evidence="2" type="ORF">OBRU01_05915</name>
</gene>
<name>A0A0L7LLC6_OPEBR</name>
<dbReference type="AlphaFoldDB" id="A0A0L7LLC6"/>
<comment type="caution">
    <text evidence="2">The sequence shown here is derived from an EMBL/GenBank/DDBJ whole genome shotgun (WGS) entry which is preliminary data.</text>
</comment>
<dbReference type="STRING" id="104452.A0A0L7LLC6"/>
<dbReference type="PANTHER" id="PTHR23287">
    <property type="entry name" value="RUBY-EYE2-LIKE PROTEIN"/>
    <property type="match status" value="1"/>
</dbReference>
<proteinExistence type="predicted"/>
<feature type="region of interest" description="Disordered" evidence="1">
    <location>
        <begin position="299"/>
        <end position="330"/>
    </location>
</feature>
<keyword evidence="3" id="KW-1185">Reference proteome</keyword>
<dbReference type="EMBL" id="JTDY01000642">
    <property type="protein sequence ID" value="KOB76363.1"/>
    <property type="molecule type" value="Genomic_DNA"/>
</dbReference>